<protein>
    <submittedName>
        <fullName evidence="2">Leucine-rich repeat-containing protein</fullName>
    </submittedName>
</protein>
<proteinExistence type="predicted"/>
<dbReference type="eggNOG" id="COG4886">
    <property type="taxonomic scope" value="Bacteria"/>
</dbReference>
<dbReference type="KEGG" id="cao:Celal_0172"/>
<sequence>MEPKTVILLLALIALLAGIYTIYASIKNKHKKYAHRQLKHRIIQNVLGVAGARIFYGFLGIGLIIFGGFILFHFYVKPNLGNEYNNKTDQFTLVSKTLSTEDYTMTSSTTSTLKQLETTLSATGEEKLQDYVSADFSNNYLNQIPEIVWKMKNLKRIDLTYNNITEIDLTQLSKMNSLTMIILSNNPISTAKTETLKENTNLEIIH</sequence>
<dbReference type="STRING" id="688270.Celal_0172"/>
<feature type="transmembrane region" description="Helical" evidence="1">
    <location>
        <begin position="46"/>
        <end position="76"/>
    </location>
</feature>
<accession>E6X7T0</accession>
<name>E6X7T0_CELAD</name>
<reference evidence="2 3" key="1">
    <citation type="journal article" date="2010" name="Stand. Genomic Sci.">
        <title>Complete genome sequence of Cellulophaga algicola type strain (IC166).</title>
        <authorList>
            <person name="Abt B."/>
            <person name="Lu M."/>
            <person name="Misra M."/>
            <person name="Han C."/>
            <person name="Nolan M."/>
            <person name="Lucas S."/>
            <person name="Hammon N."/>
            <person name="Deshpande S."/>
            <person name="Cheng J.F."/>
            <person name="Tapia R."/>
            <person name="Goodwin L."/>
            <person name="Pitluck S."/>
            <person name="Liolios K."/>
            <person name="Pagani I."/>
            <person name="Ivanova N."/>
            <person name="Mavromatis K."/>
            <person name="Ovchinikova G."/>
            <person name="Pati A."/>
            <person name="Chen A."/>
            <person name="Palaniappan K."/>
            <person name="Land M."/>
            <person name="Hauser L."/>
            <person name="Chang Y.J."/>
            <person name="Jeffries C.D."/>
            <person name="Detter J.C."/>
            <person name="Brambilla E."/>
            <person name="Rohde M."/>
            <person name="Tindall B.J."/>
            <person name="Goker M."/>
            <person name="Woyke T."/>
            <person name="Bristow J."/>
            <person name="Eisen J.A."/>
            <person name="Markowitz V."/>
            <person name="Hugenholtz P."/>
            <person name="Kyrpides N.C."/>
            <person name="Klenk H.P."/>
            <person name="Lapidus A."/>
        </authorList>
    </citation>
    <scope>NUCLEOTIDE SEQUENCE [LARGE SCALE GENOMIC DNA]</scope>
    <source>
        <strain evidence="3">DSM 14237 / IC166 / ACAM 630</strain>
    </source>
</reference>
<dbReference type="Gene3D" id="3.80.10.10">
    <property type="entry name" value="Ribonuclease Inhibitor"/>
    <property type="match status" value="1"/>
</dbReference>
<organism evidence="2 3">
    <name type="scientific">Cellulophaga algicola (strain DSM 14237 / IC166 / ACAM 630)</name>
    <dbReference type="NCBI Taxonomy" id="688270"/>
    <lineage>
        <taxon>Bacteria</taxon>
        <taxon>Pseudomonadati</taxon>
        <taxon>Bacteroidota</taxon>
        <taxon>Flavobacteriia</taxon>
        <taxon>Flavobacteriales</taxon>
        <taxon>Flavobacteriaceae</taxon>
        <taxon>Cellulophaga</taxon>
    </lineage>
</organism>
<gene>
    <name evidence="2" type="ordered locus">Celal_0172</name>
</gene>
<evidence type="ECO:0000256" key="1">
    <source>
        <dbReference type="SAM" id="Phobius"/>
    </source>
</evidence>
<dbReference type="RefSeq" id="WP_013549022.1">
    <property type="nucleotide sequence ID" value="NC_014934.1"/>
</dbReference>
<keyword evidence="3" id="KW-1185">Reference proteome</keyword>
<evidence type="ECO:0000313" key="3">
    <source>
        <dbReference type="Proteomes" id="UP000008634"/>
    </source>
</evidence>
<dbReference type="PROSITE" id="PS51450">
    <property type="entry name" value="LRR"/>
    <property type="match status" value="1"/>
</dbReference>
<dbReference type="InterPro" id="IPR032675">
    <property type="entry name" value="LRR_dom_sf"/>
</dbReference>
<dbReference type="AlphaFoldDB" id="E6X7T0"/>
<dbReference type="Proteomes" id="UP000008634">
    <property type="component" value="Chromosome"/>
</dbReference>
<dbReference type="InterPro" id="IPR001611">
    <property type="entry name" value="Leu-rich_rpt"/>
</dbReference>
<keyword evidence="1" id="KW-0812">Transmembrane</keyword>
<dbReference type="Pfam" id="PF13855">
    <property type="entry name" value="LRR_8"/>
    <property type="match status" value="1"/>
</dbReference>
<keyword evidence="1" id="KW-1133">Transmembrane helix</keyword>
<dbReference type="OrthoDB" id="1426594at2"/>
<dbReference type="SUPFAM" id="SSF52058">
    <property type="entry name" value="L domain-like"/>
    <property type="match status" value="1"/>
</dbReference>
<dbReference type="HOGENOM" id="CLU_1329959_0_0_10"/>
<keyword evidence="1" id="KW-0472">Membrane</keyword>
<dbReference type="EMBL" id="CP002453">
    <property type="protein sequence ID" value="ADV47523.1"/>
    <property type="molecule type" value="Genomic_DNA"/>
</dbReference>
<feature type="transmembrane region" description="Helical" evidence="1">
    <location>
        <begin position="6"/>
        <end position="26"/>
    </location>
</feature>
<evidence type="ECO:0000313" key="2">
    <source>
        <dbReference type="EMBL" id="ADV47523.1"/>
    </source>
</evidence>